<accession>A0A167MZE3</accession>
<proteinExistence type="predicted"/>
<feature type="compositionally biased region" description="Basic and acidic residues" evidence="1">
    <location>
        <begin position="15"/>
        <end position="32"/>
    </location>
</feature>
<evidence type="ECO:0000313" key="3">
    <source>
        <dbReference type="Proteomes" id="UP000076738"/>
    </source>
</evidence>
<dbReference type="AlphaFoldDB" id="A0A167MZE3"/>
<feature type="compositionally biased region" description="Basic and acidic residues" evidence="1">
    <location>
        <begin position="111"/>
        <end position="127"/>
    </location>
</feature>
<gene>
    <name evidence="2" type="ORF">CALVIDRAFT_563396</name>
</gene>
<name>A0A167MZE3_CALVF</name>
<feature type="compositionally biased region" description="Acidic residues" evidence="1">
    <location>
        <begin position="33"/>
        <end position="47"/>
    </location>
</feature>
<evidence type="ECO:0000256" key="1">
    <source>
        <dbReference type="SAM" id="MobiDB-lite"/>
    </source>
</evidence>
<sequence>MRQAQPEMIAEDQEGENREEKKESLEEPREETAPEGEEAPAEEEPQPEETHDPPEPPDVQVSTPEEEEPAHGGLGDRRDDVPGPMEFPSSVLDPPHGGPSLATSPQPMTSKESKSLDELEPKQERPLHHPHIHGAQSRRQIPLPTPPLPSGDNVPRPPAPLDVASAPAEVGPERKRFTFDEHGQHNIIDGSSCMRRATPLDLPLRLLASGPISIPGWTQCFPLPTGRQLKALRT</sequence>
<evidence type="ECO:0000313" key="2">
    <source>
        <dbReference type="EMBL" id="KZO97199.1"/>
    </source>
</evidence>
<dbReference type="EMBL" id="KV417281">
    <property type="protein sequence ID" value="KZO97199.1"/>
    <property type="molecule type" value="Genomic_DNA"/>
</dbReference>
<reference evidence="2 3" key="1">
    <citation type="journal article" date="2016" name="Mol. Biol. Evol.">
        <title>Comparative Genomics of Early-Diverging Mushroom-Forming Fungi Provides Insights into the Origins of Lignocellulose Decay Capabilities.</title>
        <authorList>
            <person name="Nagy L.G."/>
            <person name="Riley R."/>
            <person name="Tritt A."/>
            <person name="Adam C."/>
            <person name="Daum C."/>
            <person name="Floudas D."/>
            <person name="Sun H."/>
            <person name="Yadav J.S."/>
            <person name="Pangilinan J."/>
            <person name="Larsson K.H."/>
            <person name="Matsuura K."/>
            <person name="Barry K."/>
            <person name="Labutti K."/>
            <person name="Kuo R."/>
            <person name="Ohm R.A."/>
            <person name="Bhattacharya S.S."/>
            <person name="Shirouzu T."/>
            <person name="Yoshinaga Y."/>
            <person name="Martin F.M."/>
            <person name="Grigoriev I.V."/>
            <person name="Hibbett D.S."/>
        </authorList>
    </citation>
    <scope>NUCLEOTIDE SEQUENCE [LARGE SCALE GENOMIC DNA]</scope>
    <source>
        <strain evidence="2 3">TUFC12733</strain>
    </source>
</reference>
<keyword evidence="3" id="KW-1185">Reference proteome</keyword>
<feature type="compositionally biased region" description="Polar residues" evidence="1">
    <location>
        <begin position="101"/>
        <end position="110"/>
    </location>
</feature>
<feature type="region of interest" description="Disordered" evidence="1">
    <location>
        <begin position="1"/>
        <end position="169"/>
    </location>
</feature>
<dbReference type="Proteomes" id="UP000076738">
    <property type="component" value="Unassembled WGS sequence"/>
</dbReference>
<feature type="compositionally biased region" description="Pro residues" evidence="1">
    <location>
        <begin position="143"/>
        <end position="160"/>
    </location>
</feature>
<dbReference type="STRING" id="1330018.A0A167MZE3"/>
<protein>
    <submittedName>
        <fullName evidence="2">Uncharacterized protein</fullName>
    </submittedName>
</protein>
<organism evidence="2 3">
    <name type="scientific">Calocera viscosa (strain TUFC12733)</name>
    <dbReference type="NCBI Taxonomy" id="1330018"/>
    <lineage>
        <taxon>Eukaryota</taxon>
        <taxon>Fungi</taxon>
        <taxon>Dikarya</taxon>
        <taxon>Basidiomycota</taxon>
        <taxon>Agaricomycotina</taxon>
        <taxon>Dacrymycetes</taxon>
        <taxon>Dacrymycetales</taxon>
        <taxon>Dacrymycetaceae</taxon>
        <taxon>Calocera</taxon>
    </lineage>
</organism>